<reference evidence="2 3" key="1">
    <citation type="submission" date="2018-08" db="EMBL/GenBank/DDBJ databases">
        <authorList>
            <person name="Laetsch R D."/>
            <person name="Stevens L."/>
            <person name="Kumar S."/>
            <person name="Blaxter L. M."/>
        </authorList>
    </citation>
    <scope>NUCLEOTIDE SEQUENCE [LARGE SCALE GENOMIC DNA]</scope>
</reference>
<name>A0A3P6V989_LITSI</name>
<feature type="transmembrane region" description="Helical" evidence="1">
    <location>
        <begin position="23"/>
        <end position="43"/>
    </location>
</feature>
<sequence length="66" mass="7700">MTKIALSYAAYPFVMLHLGPGLYFYRQMYFCFHFVALFAILLLPRILPPESKPIQTEKISDMKKLS</sequence>
<gene>
    <name evidence="2" type="ORF">NLS_LOCUS7797</name>
</gene>
<keyword evidence="1" id="KW-0472">Membrane</keyword>
<dbReference type="OrthoDB" id="286734at2759"/>
<proteinExistence type="predicted"/>
<dbReference type="STRING" id="42156.A0A3P6V989"/>
<dbReference type="AlphaFoldDB" id="A0A3P6V989"/>
<keyword evidence="1" id="KW-1133">Transmembrane helix</keyword>
<evidence type="ECO:0000313" key="3">
    <source>
        <dbReference type="Proteomes" id="UP000277928"/>
    </source>
</evidence>
<accession>A0A3P6V989</accession>
<keyword evidence="3" id="KW-1185">Reference proteome</keyword>
<dbReference type="EMBL" id="UYRX01000866">
    <property type="protein sequence ID" value="VDK86771.1"/>
    <property type="molecule type" value="Genomic_DNA"/>
</dbReference>
<evidence type="ECO:0000256" key="1">
    <source>
        <dbReference type="SAM" id="Phobius"/>
    </source>
</evidence>
<keyword evidence="1" id="KW-0812">Transmembrane</keyword>
<dbReference type="OMA" id="MYFCFHF"/>
<organism evidence="2 3">
    <name type="scientific">Litomosoides sigmodontis</name>
    <name type="common">Filarial nematode worm</name>
    <dbReference type="NCBI Taxonomy" id="42156"/>
    <lineage>
        <taxon>Eukaryota</taxon>
        <taxon>Metazoa</taxon>
        <taxon>Ecdysozoa</taxon>
        <taxon>Nematoda</taxon>
        <taxon>Chromadorea</taxon>
        <taxon>Rhabditida</taxon>
        <taxon>Spirurina</taxon>
        <taxon>Spiruromorpha</taxon>
        <taxon>Filarioidea</taxon>
        <taxon>Onchocercidae</taxon>
        <taxon>Litomosoides</taxon>
    </lineage>
</organism>
<protein>
    <submittedName>
        <fullName evidence="2">Uncharacterized protein</fullName>
    </submittedName>
</protein>
<evidence type="ECO:0000313" key="2">
    <source>
        <dbReference type="EMBL" id="VDK86771.1"/>
    </source>
</evidence>
<dbReference type="Proteomes" id="UP000277928">
    <property type="component" value="Unassembled WGS sequence"/>
</dbReference>